<evidence type="ECO:0000313" key="5">
    <source>
        <dbReference type="EMBL" id="HED09050.1"/>
    </source>
</evidence>
<dbReference type="InterPro" id="IPR036847">
    <property type="entry name" value="RimP_C_sf"/>
</dbReference>
<dbReference type="InterPro" id="IPR028989">
    <property type="entry name" value="RimP_N"/>
</dbReference>
<dbReference type="GO" id="GO:0005829">
    <property type="term" value="C:cytosol"/>
    <property type="evidence" value="ECO:0007669"/>
    <property type="project" value="TreeGrafter"/>
</dbReference>
<dbReference type="PANTHER" id="PTHR33867:SF1">
    <property type="entry name" value="RIBOSOME MATURATION FACTOR RIMP"/>
    <property type="match status" value="1"/>
</dbReference>
<dbReference type="SUPFAM" id="SSF74942">
    <property type="entry name" value="YhbC-like, C-terminal domain"/>
    <property type="match status" value="1"/>
</dbReference>
<evidence type="ECO:0000256" key="1">
    <source>
        <dbReference type="ARBA" id="ARBA00022490"/>
    </source>
</evidence>
<keyword evidence="1 3" id="KW-0963">Cytoplasm</keyword>
<feature type="domain" description="Ribosome maturation factor RimP N-terminal" evidence="4">
    <location>
        <begin position="10"/>
        <end position="82"/>
    </location>
</feature>
<dbReference type="SUPFAM" id="SSF75420">
    <property type="entry name" value="YhbC-like, N-terminal domain"/>
    <property type="match status" value="1"/>
</dbReference>
<comment type="caution">
    <text evidence="5">The sequence shown here is derived from an EMBL/GenBank/DDBJ whole genome shotgun (WGS) entry which is preliminary data.</text>
</comment>
<dbReference type="Gene3D" id="3.30.300.70">
    <property type="entry name" value="RimP-like superfamily, N-terminal"/>
    <property type="match status" value="1"/>
</dbReference>
<name>A0A7V1LJI0_CALAY</name>
<gene>
    <name evidence="3" type="primary">rimP</name>
    <name evidence="5" type="ORF">ENJ10_00040</name>
</gene>
<dbReference type="GO" id="GO:0000028">
    <property type="term" value="P:ribosomal small subunit assembly"/>
    <property type="evidence" value="ECO:0007669"/>
    <property type="project" value="TreeGrafter"/>
</dbReference>
<dbReference type="AlphaFoldDB" id="A0A7V1LJI0"/>
<dbReference type="PANTHER" id="PTHR33867">
    <property type="entry name" value="RIBOSOME MATURATION FACTOR RIMP"/>
    <property type="match status" value="1"/>
</dbReference>
<evidence type="ECO:0000256" key="3">
    <source>
        <dbReference type="HAMAP-Rule" id="MF_01077"/>
    </source>
</evidence>
<dbReference type="HAMAP" id="MF_01077">
    <property type="entry name" value="RimP"/>
    <property type="match status" value="1"/>
</dbReference>
<reference evidence="5" key="1">
    <citation type="journal article" date="2020" name="mSystems">
        <title>Genome- and Community-Level Interaction Insights into Carbon Utilization and Element Cycling Functions of Hydrothermarchaeota in Hydrothermal Sediment.</title>
        <authorList>
            <person name="Zhou Z."/>
            <person name="Liu Y."/>
            <person name="Xu W."/>
            <person name="Pan J."/>
            <person name="Luo Z.H."/>
            <person name="Li M."/>
        </authorList>
    </citation>
    <scope>NUCLEOTIDE SEQUENCE [LARGE SCALE GENOMIC DNA]</scope>
    <source>
        <strain evidence="5">HyVt-456</strain>
    </source>
</reference>
<comment type="subcellular location">
    <subcellularLocation>
        <location evidence="3">Cytoplasm</location>
    </subcellularLocation>
</comment>
<proteinExistence type="inferred from homology"/>
<protein>
    <recommendedName>
        <fullName evidence="3">Ribosome maturation factor RimP</fullName>
    </recommendedName>
</protein>
<comment type="function">
    <text evidence="3">Required for maturation of 30S ribosomal subunits.</text>
</comment>
<dbReference type="EMBL" id="DRLD01000002">
    <property type="protein sequence ID" value="HED09050.1"/>
    <property type="molecule type" value="Genomic_DNA"/>
</dbReference>
<dbReference type="GO" id="GO:0006412">
    <property type="term" value="P:translation"/>
    <property type="evidence" value="ECO:0007669"/>
    <property type="project" value="TreeGrafter"/>
</dbReference>
<keyword evidence="2 3" id="KW-0690">Ribosome biogenesis</keyword>
<dbReference type="Proteomes" id="UP000886005">
    <property type="component" value="Unassembled WGS sequence"/>
</dbReference>
<organism evidence="5">
    <name type="scientific">Caldithrix abyssi</name>
    <dbReference type="NCBI Taxonomy" id="187145"/>
    <lineage>
        <taxon>Bacteria</taxon>
        <taxon>Pseudomonadati</taxon>
        <taxon>Calditrichota</taxon>
        <taxon>Calditrichia</taxon>
        <taxon>Calditrichales</taxon>
        <taxon>Calditrichaceae</taxon>
        <taxon>Caldithrix</taxon>
    </lineage>
</organism>
<accession>A0A7V1LJI0</accession>
<dbReference type="Pfam" id="PF02576">
    <property type="entry name" value="RimP_N"/>
    <property type="match status" value="1"/>
</dbReference>
<evidence type="ECO:0000259" key="4">
    <source>
        <dbReference type="Pfam" id="PF02576"/>
    </source>
</evidence>
<dbReference type="InterPro" id="IPR003728">
    <property type="entry name" value="Ribosome_maturation_RimP"/>
</dbReference>
<comment type="similarity">
    <text evidence="3">Belongs to the RimP family.</text>
</comment>
<evidence type="ECO:0000256" key="2">
    <source>
        <dbReference type="ARBA" id="ARBA00022517"/>
    </source>
</evidence>
<dbReference type="InterPro" id="IPR035956">
    <property type="entry name" value="RimP_N_sf"/>
</dbReference>
<sequence length="149" mass="17353">MSLREKIVPLVEKACERQGVILVDVEVKGDGKRPVYMVYADTEEGITLDQCVKLSRALQDEIDIDENFPVQYRIDVSSPGLDRPLIKDFQYRKNIGRNLKVKYKADEITETVSGKLIRFDENELELADKKKRMIINRRDIIEAKIKLQW</sequence>